<dbReference type="Gramene" id="CDP07910">
    <property type="protein sequence ID" value="CDP07910"/>
    <property type="gene ID" value="GSCOC_T00025414001"/>
</dbReference>
<dbReference type="InParanoid" id="A0A068UH67"/>
<sequence>MVSRGKASLLSENYSCWLLEWMVVLHLWTTGQETCDPAPRKVIGKMRRTKLHL</sequence>
<name>A0A068UH67_COFCA</name>
<protein>
    <submittedName>
        <fullName evidence="1">Uncharacterized protein</fullName>
    </submittedName>
</protein>
<reference evidence="2" key="1">
    <citation type="journal article" date="2014" name="Science">
        <title>The coffee genome provides insight into the convergent evolution of caffeine biosynthesis.</title>
        <authorList>
            <person name="Denoeud F."/>
            <person name="Carretero-Paulet L."/>
            <person name="Dereeper A."/>
            <person name="Droc G."/>
            <person name="Guyot R."/>
            <person name="Pietrella M."/>
            <person name="Zheng C."/>
            <person name="Alberti A."/>
            <person name="Anthony F."/>
            <person name="Aprea G."/>
            <person name="Aury J.M."/>
            <person name="Bento P."/>
            <person name="Bernard M."/>
            <person name="Bocs S."/>
            <person name="Campa C."/>
            <person name="Cenci A."/>
            <person name="Combes M.C."/>
            <person name="Crouzillat D."/>
            <person name="Da Silva C."/>
            <person name="Daddiego L."/>
            <person name="De Bellis F."/>
            <person name="Dussert S."/>
            <person name="Garsmeur O."/>
            <person name="Gayraud T."/>
            <person name="Guignon V."/>
            <person name="Jahn K."/>
            <person name="Jamilloux V."/>
            <person name="Joet T."/>
            <person name="Labadie K."/>
            <person name="Lan T."/>
            <person name="Leclercq J."/>
            <person name="Lepelley M."/>
            <person name="Leroy T."/>
            <person name="Li L.T."/>
            <person name="Librado P."/>
            <person name="Lopez L."/>
            <person name="Munoz A."/>
            <person name="Noel B."/>
            <person name="Pallavicini A."/>
            <person name="Perrotta G."/>
            <person name="Poncet V."/>
            <person name="Pot D."/>
            <person name="Priyono X."/>
            <person name="Rigoreau M."/>
            <person name="Rouard M."/>
            <person name="Rozas J."/>
            <person name="Tranchant-Dubreuil C."/>
            <person name="VanBuren R."/>
            <person name="Zhang Q."/>
            <person name="Andrade A.C."/>
            <person name="Argout X."/>
            <person name="Bertrand B."/>
            <person name="de Kochko A."/>
            <person name="Graziosi G."/>
            <person name="Henry R.J."/>
            <person name="Jayarama X."/>
            <person name="Ming R."/>
            <person name="Nagai C."/>
            <person name="Rounsley S."/>
            <person name="Sankoff D."/>
            <person name="Giuliano G."/>
            <person name="Albert V.A."/>
            <person name="Wincker P."/>
            <person name="Lashermes P."/>
        </authorList>
    </citation>
    <scope>NUCLEOTIDE SEQUENCE [LARGE SCALE GENOMIC DNA]</scope>
    <source>
        <strain evidence="2">cv. DH200-94</strain>
    </source>
</reference>
<accession>A0A068UH67</accession>
<dbReference type="AlphaFoldDB" id="A0A068UH67"/>
<dbReference type="EMBL" id="HG739112">
    <property type="protein sequence ID" value="CDP07910.1"/>
    <property type="molecule type" value="Genomic_DNA"/>
</dbReference>
<evidence type="ECO:0000313" key="1">
    <source>
        <dbReference type="EMBL" id="CDP07910.1"/>
    </source>
</evidence>
<keyword evidence="2" id="KW-1185">Reference proteome</keyword>
<proteinExistence type="predicted"/>
<gene>
    <name evidence="1" type="ORF">GSCOC_T00025414001</name>
</gene>
<dbReference type="Proteomes" id="UP000295252">
    <property type="component" value="Chromosome X"/>
</dbReference>
<organism evidence="1 2">
    <name type="scientific">Coffea canephora</name>
    <name type="common">Robusta coffee</name>
    <dbReference type="NCBI Taxonomy" id="49390"/>
    <lineage>
        <taxon>Eukaryota</taxon>
        <taxon>Viridiplantae</taxon>
        <taxon>Streptophyta</taxon>
        <taxon>Embryophyta</taxon>
        <taxon>Tracheophyta</taxon>
        <taxon>Spermatophyta</taxon>
        <taxon>Magnoliopsida</taxon>
        <taxon>eudicotyledons</taxon>
        <taxon>Gunneridae</taxon>
        <taxon>Pentapetalae</taxon>
        <taxon>asterids</taxon>
        <taxon>lamiids</taxon>
        <taxon>Gentianales</taxon>
        <taxon>Rubiaceae</taxon>
        <taxon>Ixoroideae</taxon>
        <taxon>Gardenieae complex</taxon>
        <taxon>Bertiereae - Coffeeae clade</taxon>
        <taxon>Coffeeae</taxon>
        <taxon>Coffea</taxon>
    </lineage>
</organism>
<evidence type="ECO:0000313" key="2">
    <source>
        <dbReference type="Proteomes" id="UP000295252"/>
    </source>
</evidence>